<dbReference type="Pfam" id="PF00135">
    <property type="entry name" value="COesterase"/>
    <property type="match status" value="1"/>
</dbReference>
<keyword evidence="3 5" id="KW-0378">Hydrolase</keyword>
<name>A0A8S9WPU4_APOLU</name>
<dbReference type="PANTHER" id="PTHR43142">
    <property type="entry name" value="CARBOXYLIC ESTER HYDROLASE"/>
    <property type="match status" value="1"/>
</dbReference>
<evidence type="ECO:0000256" key="1">
    <source>
        <dbReference type="ARBA" id="ARBA00005964"/>
    </source>
</evidence>
<evidence type="ECO:0000256" key="4">
    <source>
        <dbReference type="ARBA" id="ARBA00023180"/>
    </source>
</evidence>
<evidence type="ECO:0000259" key="6">
    <source>
        <dbReference type="Pfam" id="PF00135"/>
    </source>
</evidence>
<dbReference type="InterPro" id="IPR019819">
    <property type="entry name" value="Carboxylesterase_B_CS"/>
</dbReference>
<feature type="domain" description="Carboxylesterase type B" evidence="6">
    <location>
        <begin position="52"/>
        <end position="360"/>
    </location>
</feature>
<evidence type="ECO:0000256" key="2">
    <source>
        <dbReference type="ARBA" id="ARBA00022487"/>
    </source>
</evidence>
<reference evidence="7" key="1">
    <citation type="journal article" date="2021" name="Mol. Ecol. Resour.">
        <title>Apolygus lucorum genome provides insights into omnivorousness and mesophyll feeding.</title>
        <authorList>
            <person name="Liu Y."/>
            <person name="Liu H."/>
            <person name="Wang H."/>
            <person name="Huang T."/>
            <person name="Liu B."/>
            <person name="Yang B."/>
            <person name="Yin L."/>
            <person name="Li B."/>
            <person name="Zhang Y."/>
            <person name="Zhang S."/>
            <person name="Jiang F."/>
            <person name="Zhang X."/>
            <person name="Ren Y."/>
            <person name="Wang B."/>
            <person name="Wang S."/>
            <person name="Lu Y."/>
            <person name="Wu K."/>
            <person name="Fan W."/>
            <person name="Wang G."/>
        </authorList>
    </citation>
    <scope>NUCLEOTIDE SEQUENCE</scope>
    <source>
        <strain evidence="7">12Hb</strain>
    </source>
</reference>
<organism evidence="7 8">
    <name type="scientific">Apolygus lucorum</name>
    <name type="common">Small green plant bug</name>
    <name type="synonym">Lygocoris lucorum</name>
    <dbReference type="NCBI Taxonomy" id="248454"/>
    <lineage>
        <taxon>Eukaryota</taxon>
        <taxon>Metazoa</taxon>
        <taxon>Ecdysozoa</taxon>
        <taxon>Arthropoda</taxon>
        <taxon>Hexapoda</taxon>
        <taxon>Insecta</taxon>
        <taxon>Pterygota</taxon>
        <taxon>Neoptera</taxon>
        <taxon>Paraneoptera</taxon>
        <taxon>Hemiptera</taxon>
        <taxon>Heteroptera</taxon>
        <taxon>Panheteroptera</taxon>
        <taxon>Cimicomorpha</taxon>
        <taxon>Miridae</taxon>
        <taxon>Mirini</taxon>
        <taxon>Apolygus</taxon>
    </lineage>
</organism>
<comment type="similarity">
    <text evidence="1 5">Belongs to the type-B carboxylesterase/lipase family.</text>
</comment>
<evidence type="ECO:0000313" key="7">
    <source>
        <dbReference type="EMBL" id="KAF6198148.1"/>
    </source>
</evidence>
<protein>
    <recommendedName>
        <fullName evidence="5">Carboxylic ester hydrolase</fullName>
        <ecNumber evidence="5">3.1.1.-</ecNumber>
    </recommendedName>
</protein>
<comment type="caution">
    <text evidence="7">The sequence shown here is derived from an EMBL/GenBank/DDBJ whole genome shotgun (WGS) entry which is preliminary data.</text>
</comment>
<dbReference type="InterPro" id="IPR002018">
    <property type="entry name" value="CarbesteraseB"/>
</dbReference>
<dbReference type="InterPro" id="IPR029058">
    <property type="entry name" value="AB_hydrolase_fold"/>
</dbReference>
<dbReference type="Gene3D" id="3.40.50.1820">
    <property type="entry name" value="alpha/beta hydrolase"/>
    <property type="match status" value="1"/>
</dbReference>
<sequence length="368" mass="40126">MSSLYYKSHVRYHSNAQYKTKKAWASVDSAMFVLYLISCLAVGTLSQSSTGPIVDTPLGQIQGWERLSRDGRLYRAWTSIPYAQPPVGKLRFQAPKPIQKWSGILNATGDAPLCLQTNLKGDSVKGTEDCLYLSVYSPKNNRENMPVLFNVHGGAFQAGSMGFRENAEYLMDEDVVLVQTHYRLNAFGFSSLGNKLMPGNYGIKDQVMALKWVQQNIASFGGNPKSVTVLGESAGGGSSHILLKTPATEGLVHRALSESGTINHIWSELKPEVARNGTLKLAARLGCSITGDDLEIFNCLQGVSSEELIGAVKYGKNENPSFAPCYEPKDAEDAVMTEDLSTLPSNKPWMASNCNGESLMSYACSSRL</sequence>
<dbReference type="InterPro" id="IPR019826">
    <property type="entry name" value="Carboxylesterase_B_AS"/>
</dbReference>
<keyword evidence="8" id="KW-1185">Reference proteome</keyword>
<gene>
    <name evidence="7" type="ORF">GE061_007895</name>
</gene>
<dbReference type="GO" id="GO:0052689">
    <property type="term" value="F:carboxylic ester hydrolase activity"/>
    <property type="evidence" value="ECO:0007669"/>
    <property type="project" value="UniProtKB-KW"/>
</dbReference>
<dbReference type="PROSITE" id="PS00122">
    <property type="entry name" value="CARBOXYLESTERASE_B_1"/>
    <property type="match status" value="1"/>
</dbReference>
<dbReference type="PANTHER" id="PTHR43142:SF1">
    <property type="entry name" value="CARBOXYLIC ESTER HYDROLASE"/>
    <property type="match status" value="1"/>
</dbReference>
<evidence type="ECO:0000256" key="3">
    <source>
        <dbReference type="ARBA" id="ARBA00022801"/>
    </source>
</evidence>
<dbReference type="EC" id="3.1.1.-" evidence="5"/>
<dbReference type="Proteomes" id="UP000466442">
    <property type="component" value="Linkage Group LG16"/>
</dbReference>
<dbReference type="AlphaFoldDB" id="A0A8S9WPU4"/>
<proteinExistence type="inferred from homology"/>
<dbReference type="OrthoDB" id="8174896at2759"/>
<dbReference type="EMBL" id="WIXP02000016">
    <property type="protein sequence ID" value="KAF6198148.1"/>
    <property type="molecule type" value="Genomic_DNA"/>
</dbReference>
<evidence type="ECO:0000313" key="8">
    <source>
        <dbReference type="Proteomes" id="UP000466442"/>
    </source>
</evidence>
<accession>A0A8S9WPU4</accession>
<dbReference type="PROSITE" id="PS00941">
    <property type="entry name" value="CARBOXYLESTERASE_B_2"/>
    <property type="match status" value="1"/>
</dbReference>
<dbReference type="SUPFAM" id="SSF53474">
    <property type="entry name" value="alpha/beta-Hydrolases"/>
    <property type="match status" value="1"/>
</dbReference>
<evidence type="ECO:0000256" key="5">
    <source>
        <dbReference type="RuleBase" id="RU361235"/>
    </source>
</evidence>
<keyword evidence="2" id="KW-0719">Serine esterase</keyword>
<keyword evidence="4" id="KW-0325">Glycoprotein</keyword>
<feature type="non-terminal residue" evidence="7">
    <location>
        <position position="368"/>
    </location>
</feature>